<dbReference type="EMBL" id="JAGGLB010000038">
    <property type="protein sequence ID" value="MBP1995741.1"/>
    <property type="molecule type" value="Genomic_DNA"/>
</dbReference>
<evidence type="ECO:0000256" key="3">
    <source>
        <dbReference type="ARBA" id="ARBA00022553"/>
    </source>
</evidence>
<evidence type="ECO:0000259" key="10">
    <source>
        <dbReference type="PROSITE" id="PS50110"/>
    </source>
</evidence>
<reference evidence="11 12" key="1">
    <citation type="submission" date="2021-03" db="EMBL/GenBank/DDBJ databases">
        <title>Genomic Encyclopedia of Type Strains, Phase IV (KMG-IV): sequencing the most valuable type-strain genomes for metagenomic binning, comparative biology and taxonomic classification.</title>
        <authorList>
            <person name="Goeker M."/>
        </authorList>
    </citation>
    <scope>NUCLEOTIDE SEQUENCE [LARGE SCALE GENOMIC DNA]</scope>
    <source>
        <strain evidence="11 12">DSM 26048</strain>
    </source>
</reference>
<feature type="domain" description="Response regulatory" evidence="10">
    <location>
        <begin position="3"/>
        <end position="120"/>
    </location>
</feature>
<dbReference type="Proteomes" id="UP001519287">
    <property type="component" value="Unassembled WGS sequence"/>
</dbReference>
<dbReference type="SUPFAM" id="SSF46689">
    <property type="entry name" value="Homeodomain-like"/>
    <property type="match status" value="2"/>
</dbReference>
<sequence>MYRLLIVDDEKEIRDGIAESIPWREMGIDSVYQADNGAAALEIYKKHHPELIITDIRMPGTDGLEFMENLQREESQAKVVFISGYDDFQYARKAMQLKAWDYLLKPVKTAELTTTVMKMIHELERETKEHDDAWMNVLPVLQGKFVESLLTNKAYYNEALFKEKCKQLKLEWLDYLPLIVCVIEPDHYSRVAPSKKEQELLSFTIDNVLKDITRKYGEALVWPFDKSSWVVIIGLSSHNDNHYELMEHILSINEDMLSDISYYTKTSVSAGVSSVSTEWSLLPQLLEQSLKALTNRQFTGGNKVHVYESTPGVLQDDGDTFDEFAFLNGLRNGNAKDVRAALSGLPKLMLTFPAGADGTVSRPCFEWVLSIHRLLEQANLLTFSATESFRLWQTIEQIETIDALKEILTEHFVSLCRQTAPSIGGILQKALDYIQANIRDKITLEDVASHVYISPIWLSRLFRQKMDRTFLNYVTMLKIEEAKTLLAQDVKVNEVASLLGYQDFAHFSKIFKRFAGCNPSEFRKQGLERTLP</sequence>
<evidence type="ECO:0000256" key="2">
    <source>
        <dbReference type="ARBA" id="ARBA00022490"/>
    </source>
</evidence>
<dbReference type="InterPro" id="IPR020449">
    <property type="entry name" value="Tscrpt_reg_AraC-type_HTH"/>
</dbReference>
<dbReference type="RefSeq" id="WP_209977539.1">
    <property type="nucleotide sequence ID" value="NZ_JAGGLB010000038.1"/>
</dbReference>
<protein>
    <submittedName>
        <fullName evidence="11">Two-component system response regulator YesN</fullName>
    </submittedName>
</protein>
<organism evidence="11 12">
    <name type="scientific">Paenibacillus eucommiae</name>
    <dbReference type="NCBI Taxonomy" id="1355755"/>
    <lineage>
        <taxon>Bacteria</taxon>
        <taxon>Bacillati</taxon>
        <taxon>Bacillota</taxon>
        <taxon>Bacilli</taxon>
        <taxon>Bacillales</taxon>
        <taxon>Paenibacillaceae</taxon>
        <taxon>Paenibacillus</taxon>
    </lineage>
</organism>
<dbReference type="SMART" id="SM00342">
    <property type="entry name" value="HTH_ARAC"/>
    <property type="match status" value="1"/>
</dbReference>
<dbReference type="PANTHER" id="PTHR42713">
    <property type="entry name" value="HISTIDINE KINASE-RELATED"/>
    <property type="match status" value="1"/>
</dbReference>
<dbReference type="SMART" id="SM00448">
    <property type="entry name" value="REC"/>
    <property type="match status" value="1"/>
</dbReference>
<accession>A0ABS4J9J2</accession>
<keyword evidence="4" id="KW-0902">Two-component regulatory system</keyword>
<dbReference type="InterPro" id="IPR009057">
    <property type="entry name" value="Homeodomain-like_sf"/>
</dbReference>
<dbReference type="PROSITE" id="PS01124">
    <property type="entry name" value="HTH_ARAC_FAMILY_2"/>
    <property type="match status" value="1"/>
</dbReference>
<dbReference type="Pfam" id="PF00072">
    <property type="entry name" value="Response_reg"/>
    <property type="match status" value="1"/>
</dbReference>
<dbReference type="InterPro" id="IPR001789">
    <property type="entry name" value="Sig_transdc_resp-reg_receiver"/>
</dbReference>
<evidence type="ECO:0000256" key="1">
    <source>
        <dbReference type="ARBA" id="ARBA00004496"/>
    </source>
</evidence>
<dbReference type="CDD" id="cd17536">
    <property type="entry name" value="REC_YesN-like"/>
    <property type="match status" value="1"/>
</dbReference>
<keyword evidence="5" id="KW-0805">Transcription regulation</keyword>
<evidence type="ECO:0000256" key="7">
    <source>
        <dbReference type="ARBA" id="ARBA00023163"/>
    </source>
</evidence>
<dbReference type="InterPro" id="IPR018060">
    <property type="entry name" value="HTH_AraC"/>
</dbReference>
<feature type="modified residue" description="4-aspartylphosphate" evidence="8">
    <location>
        <position position="55"/>
    </location>
</feature>
<evidence type="ECO:0000256" key="4">
    <source>
        <dbReference type="ARBA" id="ARBA00023012"/>
    </source>
</evidence>
<feature type="domain" description="HTH araC/xylS-type" evidence="9">
    <location>
        <begin position="428"/>
        <end position="525"/>
    </location>
</feature>
<keyword evidence="2" id="KW-0963">Cytoplasm</keyword>
<dbReference type="PROSITE" id="PS00041">
    <property type="entry name" value="HTH_ARAC_FAMILY_1"/>
    <property type="match status" value="1"/>
</dbReference>
<keyword evidence="12" id="KW-1185">Reference proteome</keyword>
<comment type="caution">
    <text evidence="11">The sequence shown here is derived from an EMBL/GenBank/DDBJ whole genome shotgun (WGS) entry which is preliminary data.</text>
</comment>
<evidence type="ECO:0000259" key="9">
    <source>
        <dbReference type="PROSITE" id="PS01124"/>
    </source>
</evidence>
<keyword evidence="7" id="KW-0804">Transcription</keyword>
<dbReference type="Gene3D" id="1.10.10.60">
    <property type="entry name" value="Homeodomain-like"/>
    <property type="match status" value="2"/>
</dbReference>
<name>A0ABS4J9J2_9BACL</name>
<dbReference type="PROSITE" id="PS50110">
    <property type="entry name" value="RESPONSE_REGULATORY"/>
    <property type="match status" value="1"/>
</dbReference>
<evidence type="ECO:0000256" key="8">
    <source>
        <dbReference type="PROSITE-ProRule" id="PRU00169"/>
    </source>
</evidence>
<keyword evidence="6" id="KW-0238">DNA-binding</keyword>
<keyword evidence="3 8" id="KW-0597">Phosphoprotein</keyword>
<dbReference type="InterPro" id="IPR051552">
    <property type="entry name" value="HptR"/>
</dbReference>
<evidence type="ECO:0000313" key="11">
    <source>
        <dbReference type="EMBL" id="MBP1995741.1"/>
    </source>
</evidence>
<dbReference type="PRINTS" id="PR00032">
    <property type="entry name" value="HTHARAC"/>
</dbReference>
<dbReference type="Pfam" id="PF12833">
    <property type="entry name" value="HTH_18"/>
    <property type="match status" value="1"/>
</dbReference>
<dbReference type="PANTHER" id="PTHR42713:SF3">
    <property type="entry name" value="TRANSCRIPTIONAL REGULATORY PROTEIN HPTR"/>
    <property type="match status" value="1"/>
</dbReference>
<comment type="subcellular location">
    <subcellularLocation>
        <location evidence="1">Cytoplasm</location>
    </subcellularLocation>
</comment>
<dbReference type="InterPro" id="IPR018062">
    <property type="entry name" value="HTH_AraC-typ_CS"/>
</dbReference>
<evidence type="ECO:0000256" key="5">
    <source>
        <dbReference type="ARBA" id="ARBA00023015"/>
    </source>
</evidence>
<gene>
    <name evidence="11" type="ORF">J2Z66_007383</name>
</gene>
<dbReference type="InterPro" id="IPR011006">
    <property type="entry name" value="CheY-like_superfamily"/>
</dbReference>
<evidence type="ECO:0000313" key="12">
    <source>
        <dbReference type="Proteomes" id="UP001519287"/>
    </source>
</evidence>
<proteinExistence type="predicted"/>
<evidence type="ECO:0000256" key="6">
    <source>
        <dbReference type="ARBA" id="ARBA00023125"/>
    </source>
</evidence>
<dbReference type="SUPFAM" id="SSF52172">
    <property type="entry name" value="CheY-like"/>
    <property type="match status" value="1"/>
</dbReference>
<dbReference type="Gene3D" id="3.40.50.2300">
    <property type="match status" value="1"/>
</dbReference>